<evidence type="ECO:0000313" key="2">
    <source>
        <dbReference type="EMBL" id="BAW94545.1"/>
    </source>
</evidence>
<dbReference type="EMBL" id="LC136907">
    <property type="protein sequence ID" value="BAW94545.1"/>
    <property type="molecule type" value="Genomic_DNA"/>
</dbReference>
<sequence>MDVLLQAVLLLAVLLPGAPLPGAPLPPTPRELARAVLEAHGHDAGSQLRLLRLQGVSRTVRHCVAQVSVFAFLPDAPLSLLECGRQPVRAA</sequence>
<reference evidence="2" key="1">
    <citation type="journal article" date="2017" name="Anim. Sci. J.">
        <title>Characterization of the cathelicidin cluster in the Japanese quail (Coturnix japonica).</title>
        <authorList>
            <person name="Ishige T."/>
            <person name="Hara H."/>
            <person name="Hirano T."/>
            <person name="Kono T."/>
            <person name="Hanzawa K."/>
        </authorList>
    </citation>
    <scope>NUCLEOTIDE SEQUENCE</scope>
    <source>
        <tissue evidence="2">Red blood cell</tissue>
    </source>
</reference>
<evidence type="ECO:0000256" key="1">
    <source>
        <dbReference type="SAM" id="SignalP"/>
    </source>
</evidence>
<name>A0A1Q2TSF3_COTJA</name>
<accession>A0A1Q2TSF3</accession>
<gene>
    <name evidence="2" type="primary">LOC101747632</name>
</gene>
<organism evidence="2">
    <name type="scientific">Coturnix japonica</name>
    <name type="common">Japanese quail</name>
    <name type="synonym">Coturnix coturnix japonica</name>
    <dbReference type="NCBI Taxonomy" id="93934"/>
    <lineage>
        <taxon>Eukaryota</taxon>
        <taxon>Metazoa</taxon>
        <taxon>Chordata</taxon>
        <taxon>Craniata</taxon>
        <taxon>Vertebrata</taxon>
        <taxon>Euteleostomi</taxon>
        <taxon>Archelosauria</taxon>
        <taxon>Archosauria</taxon>
        <taxon>Dinosauria</taxon>
        <taxon>Saurischia</taxon>
        <taxon>Theropoda</taxon>
        <taxon>Coelurosauria</taxon>
        <taxon>Aves</taxon>
        <taxon>Neognathae</taxon>
        <taxon>Galloanserae</taxon>
        <taxon>Galliformes</taxon>
        <taxon>Phasianidae</taxon>
        <taxon>Perdicinae</taxon>
        <taxon>Coturnix</taxon>
    </lineage>
</organism>
<dbReference type="AlphaFoldDB" id="A0A1Q2TSF3"/>
<protein>
    <submittedName>
        <fullName evidence="2">Potassium/sodium hyperpolarization-activated cyclic nucleotide-gated channel 4-like isoform X5</fullName>
    </submittedName>
</protein>
<keyword evidence="1" id="KW-0732">Signal</keyword>
<feature type="signal peptide" evidence="1">
    <location>
        <begin position="1"/>
        <end position="19"/>
    </location>
</feature>
<proteinExistence type="predicted"/>
<feature type="chain" id="PRO_5012049392" evidence="1">
    <location>
        <begin position="20"/>
        <end position="91"/>
    </location>
</feature>